<dbReference type="HOGENOM" id="CLU_1938769_0_0_1"/>
<protein>
    <submittedName>
        <fullName evidence="2">Uncharacterized protein</fullName>
    </submittedName>
</protein>
<feature type="region of interest" description="Disordered" evidence="1">
    <location>
        <begin position="99"/>
        <end position="130"/>
    </location>
</feature>
<organism evidence="2 3">
    <name type="scientific">Oidiodendron maius (strain Zn)</name>
    <dbReference type="NCBI Taxonomy" id="913774"/>
    <lineage>
        <taxon>Eukaryota</taxon>
        <taxon>Fungi</taxon>
        <taxon>Dikarya</taxon>
        <taxon>Ascomycota</taxon>
        <taxon>Pezizomycotina</taxon>
        <taxon>Leotiomycetes</taxon>
        <taxon>Leotiomycetes incertae sedis</taxon>
        <taxon>Myxotrichaceae</taxon>
        <taxon>Oidiodendron</taxon>
    </lineage>
</organism>
<evidence type="ECO:0000256" key="1">
    <source>
        <dbReference type="SAM" id="MobiDB-lite"/>
    </source>
</evidence>
<reference evidence="3" key="2">
    <citation type="submission" date="2015-01" db="EMBL/GenBank/DDBJ databases">
        <title>Evolutionary Origins and Diversification of the Mycorrhizal Mutualists.</title>
        <authorList>
            <consortium name="DOE Joint Genome Institute"/>
            <consortium name="Mycorrhizal Genomics Consortium"/>
            <person name="Kohler A."/>
            <person name="Kuo A."/>
            <person name="Nagy L.G."/>
            <person name="Floudas D."/>
            <person name="Copeland A."/>
            <person name="Barry K.W."/>
            <person name="Cichocki N."/>
            <person name="Veneault-Fourrey C."/>
            <person name="LaButti K."/>
            <person name="Lindquist E.A."/>
            <person name="Lipzen A."/>
            <person name="Lundell T."/>
            <person name="Morin E."/>
            <person name="Murat C."/>
            <person name="Riley R."/>
            <person name="Ohm R."/>
            <person name="Sun H."/>
            <person name="Tunlid A."/>
            <person name="Henrissat B."/>
            <person name="Grigoriev I.V."/>
            <person name="Hibbett D.S."/>
            <person name="Martin F."/>
        </authorList>
    </citation>
    <scope>NUCLEOTIDE SEQUENCE [LARGE SCALE GENOMIC DNA]</scope>
    <source>
        <strain evidence="3">Zn</strain>
    </source>
</reference>
<feature type="compositionally biased region" description="Low complexity" evidence="1">
    <location>
        <begin position="101"/>
        <end position="110"/>
    </location>
</feature>
<accession>A0A0C3H2Z8</accession>
<dbReference type="InParanoid" id="A0A0C3H2Z8"/>
<dbReference type="EMBL" id="KN832874">
    <property type="protein sequence ID" value="KIN02536.1"/>
    <property type="molecule type" value="Genomic_DNA"/>
</dbReference>
<feature type="compositionally biased region" description="Polar residues" evidence="1">
    <location>
        <begin position="121"/>
        <end position="130"/>
    </location>
</feature>
<evidence type="ECO:0000313" key="3">
    <source>
        <dbReference type="Proteomes" id="UP000054321"/>
    </source>
</evidence>
<feature type="region of interest" description="Disordered" evidence="1">
    <location>
        <begin position="1"/>
        <end position="47"/>
    </location>
</feature>
<reference evidence="2 3" key="1">
    <citation type="submission" date="2014-04" db="EMBL/GenBank/DDBJ databases">
        <authorList>
            <consortium name="DOE Joint Genome Institute"/>
            <person name="Kuo A."/>
            <person name="Martino E."/>
            <person name="Perotto S."/>
            <person name="Kohler A."/>
            <person name="Nagy L.G."/>
            <person name="Floudas D."/>
            <person name="Copeland A."/>
            <person name="Barry K.W."/>
            <person name="Cichocki N."/>
            <person name="Veneault-Fourrey C."/>
            <person name="LaButti K."/>
            <person name="Lindquist E.A."/>
            <person name="Lipzen A."/>
            <person name="Lundell T."/>
            <person name="Morin E."/>
            <person name="Murat C."/>
            <person name="Sun H."/>
            <person name="Tunlid A."/>
            <person name="Henrissat B."/>
            <person name="Grigoriev I.V."/>
            <person name="Hibbett D.S."/>
            <person name="Martin F."/>
            <person name="Nordberg H.P."/>
            <person name="Cantor M.N."/>
            <person name="Hua S.X."/>
        </authorList>
    </citation>
    <scope>NUCLEOTIDE SEQUENCE [LARGE SCALE GENOMIC DNA]</scope>
    <source>
        <strain evidence="2 3">Zn</strain>
    </source>
</reference>
<dbReference type="AlphaFoldDB" id="A0A0C3H2Z8"/>
<dbReference type="OrthoDB" id="5372011at2759"/>
<proteinExistence type="predicted"/>
<gene>
    <name evidence="2" type="ORF">OIDMADRAFT_178475</name>
</gene>
<feature type="compositionally biased region" description="Polar residues" evidence="1">
    <location>
        <begin position="1"/>
        <end position="25"/>
    </location>
</feature>
<dbReference type="Proteomes" id="UP000054321">
    <property type="component" value="Unassembled WGS sequence"/>
</dbReference>
<evidence type="ECO:0000313" key="2">
    <source>
        <dbReference type="EMBL" id="KIN02536.1"/>
    </source>
</evidence>
<name>A0A0C3H2Z8_OIDMZ</name>
<keyword evidence="3" id="KW-1185">Reference proteome</keyword>
<sequence length="130" mass="13866">MSTTKPPSAQRPSSPTFTPSMQDAQARNKDPYALSSDSESESSSRYDAYGNDTYEAIQLRREAAVVLDTPELLMMHAQARGDSIPATRYHFMKQLCGYVTPPSSSQPSSSGLAGQGANAAEGSTSDARKG</sequence>